<feature type="transmembrane region" description="Helical" evidence="1">
    <location>
        <begin position="600"/>
        <end position="619"/>
    </location>
</feature>
<feature type="transmembrane region" description="Helical" evidence="1">
    <location>
        <begin position="139"/>
        <end position="157"/>
    </location>
</feature>
<feature type="transmembrane region" description="Helical" evidence="1">
    <location>
        <begin position="216"/>
        <end position="237"/>
    </location>
</feature>
<gene>
    <name evidence="2" type="ORF">GCM10007301_09030</name>
</gene>
<organism evidence="2 3">
    <name type="scientific">Azorhizobium oxalatiphilum</name>
    <dbReference type="NCBI Taxonomy" id="980631"/>
    <lineage>
        <taxon>Bacteria</taxon>
        <taxon>Pseudomonadati</taxon>
        <taxon>Pseudomonadota</taxon>
        <taxon>Alphaproteobacteria</taxon>
        <taxon>Hyphomicrobiales</taxon>
        <taxon>Xanthobacteraceae</taxon>
        <taxon>Azorhizobium</taxon>
    </lineage>
</organism>
<name>A0A917F6R5_9HYPH</name>
<keyword evidence="3" id="KW-1185">Reference proteome</keyword>
<protein>
    <submittedName>
        <fullName evidence="2">Uncharacterized protein</fullName>
    </submittedName>
</protein>
<keyword evidence="1" id="KW-0812">Transmembrane</keyword>
<comment type="caution">
    <text evidence="2">The sequence shown here is derived from an EMBL/GenBank/DDBJ whole genome shotgun (WGS) entry which is preliminary data.</text>
</comment>
<evidence type="ECO:0000313" key="3">
    <source>
        <dbReference type="Proteomes" id="UP000606044"/>
    </source>
</evidence>
<reference evidence="2" key="1">
    <citation type="journal article" date="2014" name="Int. J. Syst. Evol. Microbiol.">
        <title>Complete genome sequence of Corynebacterium casei LMG S-19264T (=DSM 44701T), isolated from a smear-ripened cheese.</title>
        <authorList>
            <consortium name="US DOE Joint Genome Institute (JGI-PGF)"/>
            <person name="Walter F."/>
            <person name="Albersmeier A."/>
            <person name="Kalinowski J."/>
            <person name="Ruckert C."/>
        </authorList>
    </citation>
    <scope>NUCLEOTIDE SEQUENCE</scope>
    <source>
        <strain evidence="2">CCM 7897</strain>
    </source>
</reference>
<keyword evidence="1" id="KW-1133">Transmembrane helix</keyword>
<feature type="transmembrane region" description="Helical" evidence="1">
    <location>
        <begin position="570"/>
        <end position="593"/>
    </location>
</feature>
<dbReference type="AlphaFoldDB" id="A0A917F6R5"/>
<dbReference type="Proteomes" id="UP000606044">
    <property type="component" value="Unassembled WGS sequence"/>
</dbReference>
<evidence type="ECO:0000256" key="1">
    <source>
        <dbReference type="SAM" id="Phobius"/>
    </source>
</evidence>
<keyword evidence="1" id="KW-0472">Membrane</keyword>
<dbReference type="EMBL" id="BMCT01000001">
    <property type="protein sequence ID" value="GGF51779.1"/>
    <property type="molecule type" value="Genomic_DNA"/>
</dbReference>
<accession>A0A917F6R5</accession>
<feature type="transmembrane region" description="Helical" evidence="1">
    <location>
        <begin position="111"/>
        <end position="133"/>
    </location>
</feature>
<feature type="transmembrane region" description="Helical" evidence="1">
    <location>
        <begin position="631"/>
        <end position="651"/>
    </location>
</feature>
<feature type="transmembrane region" description="Helical" evidence="1">
    <location>
        <begin position="12"/>
        <end position="33"/>
    </location>
</feature>
<evidence type="ECO:0000313" key="2">
    <source>
        <dbReference type="EMBL" id="GGF51779.1"/>
    </source>
</evidence>
<sequence length="665" mass="70846">MDRGTIRQRGVAVLFGLVALLIVITHAFAPISIQPDAAFDDGLFLTLARRFANGNWFGTYYFLTLHKGNGYSIFLALGSWLGLPVSLAHGLFHAAACLTFAAVIRRVTGSTALGIAVLLALAMVPVLAMASGLRVLRDAIYSGQTLFLFAAVIWLLFRGRAPDMAGRGIGAGALLGWLWLTREEGLWVLPTLALLFLAFPLVRTGADGGARAPARLAATGLALVWFGLGFALVFGAYSGINRLAYGSWTTVAIKEASFERALGALYSVEDGDRVAYVPVSRATRMRIYAVSPAFAALKPYLDPPGAPLWVNGCPHYATGCDDMAGGWFHVAFLFAVKGLGQHETLEQAKAYYRRVADEVEAACTDGRLTCRRMLSNAVPRLAPDFVETLPRRIIGALRKVTMIDWGPVSGGPSTGTPVEIAEALTFLNRPPMVPTLEQMQKVVLEAQFIGPDATPLVMRLVDAAGAAIPATLEPLPPPPGRPGPPPPGEQLLRITATCPLAACWIDVTQKDRQITRLRLWDLMSAGSRVRTPEGSFRISKMLVDGAGTLGDVRYRTSQMIRSGLAAAMPFVLPPLAAIGVLACLVGLVLAALARRLPFSLLIALSLGLGVVTRLTILILGDAAGLPIADAYVMPACFLTAVSAPLALYGCWSAARALKARRAGVI</sequence>
<proteinExistence type="predicted"/>
<feature type="transmembrane region" description="Helical" evidence="1">
    <location>
        <begin position="186"/>
        <end position="204"/>
    </location>
</feature>
<feature type="transmembrane region" description="Helical" evidence="1">
    <location>
        <begin position="164"/>
        <end position="180"/>
    </location>
</feature>
<reference evidence="2" key="2">
    <citation type="submission" date="2020-09" db="EMBL/GenBank/DDBJ databases">
        <authorList>
            <person name="Sun Q."/>
            <person name="Sedlacek I."/>
        </authorList>
    </citation>
    <scope>NUCLEOTIDE SEQUENCE</scope>
    <source>
        <strain evidence="2">CCM 7897</strain>
    </source>
</reference>
<feature type="transmembrane region" description="Helical" evidence="1">
    <location>
        <begin position="71"/>
        <end position="104"/>
    </location>
</feature>